<dbReference type="EMBL" id="CAJNYT010002842">
    <property type="protein sequence ID" value="CAF3496831.1"/>
    <property type="molecule type" value="Genomic_DNA"/>
</dbReference>
<dbReference type="AlphaFoldDB" id="A0A817TJQ9"/>
<dbReference type="EMBL" id="CAJNXB010003371">
    <property type="protein sequence ID" value="CAF3311312.1"/>
    <property type="molecule type" value="Genomic_DNA"/>
</dbReference>
<organism evidence="3 7">
    <name type="scientific">Rotaria socialis</name>
    <dbReference type="NCBI Taxonomy" id="392032"/>
    <lineage>
        <taxon>Eukaryota</taxon>
        <taxon>Metazoa</taxon>
        <taxon>Spiralia</taxon>
        <taxon>Gnathifera</taxon>
        <taxon>Rotifera</taxon>
        <taxon>Eurotatoria</taxon>
        <taxon>Bdelloidea</taxon>
        <taxon>Philodinida</taxon>
        <taxon>Philodinidae</taxon>
        <taxon>Rotaria</taxon>
    </lineage>
</organism>
<feature type="transmembrane region" description="Helical" evidence="1">
    <location>
        <begin position="6"/>
        <end position="25"/>
    </location>
</feature>
<dbReference type="GO" id="GO:0016491">
    <property type="term" value="F:oxidoreductase activity"/>
    <property type="evidence" value="ECO:0007669"/>
    <property type="project" value="InterPro"/>
</dbReference>
<evidence type="ECO:0000259" key="2">
    <source>
        <dbReference type="Pfam" id="PF01593"/>
    </source>
</evidence>
<sequence length="522" mass="59786">MNVLFWFKYIATFSCIVLLSIYTYVKARLFGKKKCTAPLLLNRDSHIAIVGGGIGGVGAAYALVRSGYKNVTIYEAREKLGGNARTHVWKINNKNKNITTGLSVLAWPEVFRNYIHLLNALNIETTTVELPFFIHNRDENTFFAHAKQDVHTQQYNTDLTRWRRMIDIVRYISELFHDRETSLYHFSLLNPFNYISMRLLSLLFGISTRFWNNIVVPMYATTFLSTNLSFIPSAILPTVDRLISLDPNRIPTLQAWLQTSTDVFDRMTQGTTIRTKSPVKSVRIQRNQQNQIMICINNEDVIYDRIIFACDSESTLNALKNGNTNISLLLKIMLSNVTYSGDDDANLLDGIIHRDISILPNEFADEVTRKYANYIDVKYDKKKQIFYNYNTFILSSWLPNVHAMLKENNLEQSEIEPMLVTYSPYDQPAPQIDKKKIYGTVDNRRAHPSLSLRNQAISLLMRLVQGENGMYFCGCSATPANGHDLSLISGFAVAELIGAAYPFADNLYALRDYNRFKRMCID</sequence>
<evidence type="ECO:0000256" key="1">
    <source>
        <dbReference type="SAM" id="Phobius"/>
    </source>
</evidence>
<feature type="transmembrane region" description="Helical" evidence="1">
    <location>
        <begin position="46"/>
        <end position="64"/>
    </location>
</feature>
<dbReference type="OrthoDB" id="2019015at2759"/>
<dbReference type="PRINTS" id="PR00419">
    <property type="entry name" value="ADXRDTASE"/>
</dbReference>
<dbReference type="InterPro" id="IPR002937">
    <property type="entry name" value="Amino_oxidase"/>
</dbReference>
<reference evidence="3" key="1">
    <citation type="submission" date="2021-02" db="EMBL/GenBank/DDBJ databases">
        <authorList>
            <person name="Nowell W R."/>
        </authorList>
    </citation>
    <scope>NUCLEOTIDE SEQUENCE</scope>
</reference>
<comment type="caution">
    <text evidence="3">The sequence shown here is derived from an EMBL/GenBank/DDBJ whole genome shotgun (WGS) entry which is preliminary data.</text>
</comment>
<proteinExistence type="predicted"/>
<dbReference type="SUPFAM" id="SSF51905">
    <property type="entry name" value="FAD/NAD(P)-binding domain"/>
    <property type="match status" value="1"/>
</dbReference>
<evidence type="ECO:0000313" key="5">
    <source>
        <dbReference type="EMBL" id="CAF3599285.1"/>
    </source>
</evidence>
<dbReference type="InterPro" id="IPR036188">
    <property type="entry name" value="FAD/NAD-bd_sf"/>
</dbReference>
<dbReference type="Proteomes" id="UP000663825">
    <property type="component" value="Unassembled WGS sequence"/>
</dbReference>
<dbReference type="InterPro" id="IPR050464">
    <property type="entry name" value="Zeta_carotene_desat/Oxidored"/>
</dbReference>
<dbReference type="Pfam" id="PF01593">
    <property type="entry name" value="Amino_oxidase"/>
    <property type="match status" value="1"/>
</dbReference>
<gene>
    <name evidence="4" type="ORF">GRG538_LOCUS17342</name>
    <name evidence="5" type="ORF">KIK155_LOCUS20845</name>
    <name evidence="3" type="ORF">TIS948_LOCUS19309</name>
    <name evidence="6" type="ORF">TOA249_LOCUS11625</name>
</gene>
<dbReference type="PANTHER" id="PTHR42923">
    <property type="entry name" value="PROTOPORPHYRINOGEN OXIDASE"/>
    <property type="match status" value="1"/>
</dbReference>
<evidence type="ECO:0000313" key="4">
    <source>
        <dbReference type="EMBL" id="CAF3496831.1"/>
    </source>
</evidence>
<protein>
    <recommendedName>
        <fullName evidence="2">Amine oxidase domain-containing protein</fullName>
    </recommendedName>
</protein>
<dbReference type="Proteomes" id="UP000663838">
    <property type="component" value="Unassembled WGS sequence"/>
</dbReference>
<dbReference type="EMBL" id="CAJOBS010000636">
    <property type="protein sequence ID" value="CAF4615940.1"/>
    <property type="molecule type" value="Genomic_DNA"/>
</dbReference>
<keyword evidence="1" id="KW-1133">Transmembrane helix</keyword>
<evidence type="ECO:0000313" key="6">
    <source>
        <dbReference type="EMBL" id="CAF4615940.1"/>
    </source>
</evidence>
<dbReference type="Proteomes" id="UP000663865">
    <property type="component" value="Unassembled WGS sequence"/>
</dbReference>
<accession>A0A817TJQ9</accession>
<dbReference type="EMBL" id="CAJNYV010003699">
    <property type="protein sequence ID" value="CAF3599285.1"/>
    <property type="molecule type" value="Genomic_DNA"/>
</dbReference>
<keyword evidence="1" id="KW-0812">Transmembrane</keyword>
<dbReference type="Proteomes" id="UP000663872">
    <property type="component" value="Unassembled WGS sequence"/>
</dbReference>
<keyword evidence="1" id="KW-0472">Membrane</keyword>
<feature type="domain" description="Amine oxidase" evidence="2">
    <location>
        <begin position="55"/>
        <end position="311"/>
    </location>
</feature>
<dbReference type="PANTHER" id="PTHR42923:SF17">
    <property type="entry name" value="AMINE OXIDASE DOMAIN-CONTAINING PROTEIN"/>
    <property type="match status" value="1"/>
</dbReference>
<name>A0A817TJQ9_9BILA</name>
<evidence type="ECO:0000313" key="7">
    <source>
        <dbReference type="Proteomes" id="UP000663825"/>
    </source>
</evidence>
<dbReference type="Gene3D" id="3.50.50.60">
    <property type="entry name" value="FAD/NAD(P)-binding domain"/>
    <property type="match status" value="1"/>
</dbReference>
<evidence type="ECO:0000313" key="3">
    <source>
        <dbReference type="EMBL" id="CAF3311312.1"/>
    </source>
</evidence>